<protein>
    <submittedName>
        <fullName evidence="2">Uncharacterized protein</fullName>
    </submittedName>
</protein>
<reference evidence="2" key="1">
    <citation type="journal article" date="2014" name="Front. Microbiol.">
        <title>High frequency of phylogenetically diverse reductive dehalogenase-homologous genes in deep subseafloor sedimentary metagenomes.</title>
        <authorList>
            <person name="Kawai M."/>
            <person name="Futagami T."/>
            <person name="Toyoda A."/>
            <person name="Takaki Y."/>
            <person name="Nishi S."/>
            <person name="Hori S."/>
            <person name="Arai W."/>
            <person name="Tsubouchi T."/>
            <person name="Morono Y."/>
            <person name="Uchiyama I."/>
            <person name="Ito T."/>
            <person name="Fujiyama A."/>
            <person name="Inagaki F."/>
            <person name="Takami H."/>
        </authorList>
    </citation>
    <scope>NUCLEOTIDE SEQUENCE</scope>
    <source>
        <strain evidence="2">Expedition CK06-06</strain>
    </source>
</reference>
<gene>
    <name evidence="2" type="ORF">S03H2_56684</name>
</gene>
<feature type="transmembrane region" description="Helical" evidence="1">
    <location>
        <begin position="6"/>
        <end position="23"/>
    </location>
</feature>
<organism evidence="2">
    <name type="scientific">marine sediment metagenome</name>
    <dbReference type="NCBI Taxonomy" id="412755"/>
    <lineage>
        <taxon>unclassified sequences</taxon>
        <taxon>metagenomes</taxon>
        <taxon>ecological metagenomes</taxon>
    </lineage>
</organism>
<keyword evidence="1" id="KW-0472">Membrane</keyword>
<accession>X1L4E1</accession>
<sequence length="69" mass="7774">MTFNWLIFVDLGIISLALLLATLVRTRFGFFQKYLIPNALTAGFILLPIYNFLAPHIGLNTSGLENLVY</sequence>
<name>X1L4E1_9ZZZZ</name>
<feature type="transmembrane region" description="Helical" evidence="1">
    <location>
        <begin position="35"/>
        <end position="53"/>
    </location>
</feature>
<proteinExistence type="predicted"/>
<feature type="non-terminal residue" evidence="2">
    <location>
        <position position="69"/>
    </location>
</feature>
<comment type="caution">
    <text evidence="2">The sequence shown here is derived from an EMBL/GenBank/DDBJ whole genome shotgun (WGS) entry which is preliminary data.</text>
</comment>
<evidence type="ECO:0000256" key="1">
    <source>
        <dbReference type="SAM" id="Phobius"/>
    </source>
</evidence>
<evidence type="ECO:0000313" key="2">
    <source>
        <dbReference type="EMBL" id="GAH89008.1"/>
    </source>
</evidence>
<keyword evidence="1" id="KW-0812">Transmembrane</keyword>
<dbReference type="EMBL" id="BARU01036282">
    <property type="protein sequence ID" value="GAH89008.1"/>
    <property type="molecule type" value="Genomic_DNA"/>
</dbReference>
<keyword evidence="1" id="KW-1133">Transmembrane helix</keyword>
<dbReference type="AlphaFoldDB" id="X1L4E1"/>